<sequence>MGCRSFGSTGLLIYYNRRRRRSFITSHCNHTI</sequence>
<proteinExistence type="predicted"/>
<gene>
    <name evidence="1" type="ORF">PHYPA_024852</name>
</gene>
<dbReference type="AlphaFoldDB" id="A0A2K1IUF7"/>
<protein>
    <submittedName>
        <fullName evidence="1 2">Uncharacterized protein</fullName>
    </submittedName>
</protein>
<dbReference type="EMBL" id="ABEU02000020">
    <property type="protein sequence ID" value="PNR32909.1"/>
    <property type="molecule type" value="Genomic_DNA"/>
</dbReference>
<dbReference type="PaxDb" id="3218-PP1S9_280V6.1"/>
<dbReference type="Proteomes" id="UP000006727">
    <property type="component" value="Chromosome 20"/>
</dbReference>
<keyword evidence="3" id="KW-1185">Reference proteome</keyword>
<evidence type="ECO:0000313" key="3">
    <source>
        <dbReference type="Proteomes" id="UP000006727"/>
    </source>
</evidence>
<dbReference type="EnsemblPlants" id="Pp3c20_7500V3.1">
    <property type="protein sequence ID" value="Pp3c20_7500V3.1"/>
    <property type="gene ID" value="Pp3c20_7500"/>
</dbReference>
<reference evidence="1 3" key="1">
    <citation type="journal article" date="2008" name="Science">
        <title>The Physcomitrella genome reveals evolutionary insights into the conquest of land by plants.</title>
        <authorList>
            <person name="Rensing S."/>
            <person name="Lang D."/>
            <person name="Zimmer A."/>
            <person name="Terry A."/>
            <person name="Salamov A."/>
            <person name="Shapiro H."/>
            <person name="Nishiyama T."/>
            <person name="Perroud P.-F."/>
            <person name="Lindquist E."/>
            <person name="Kamisugi Y."/>
            <person name="Tanahashi T."/>
            <person name="Sakakibara K."/>
            <person name="Fujita T."/>
            <person name="Oishi K."/>
            <person name="Shin-I T."/>
            <person name="Kuroki Y."/>
            <person name="Toyoda A."/>
            <person name="Suzuki Y."/>
            <person name="Hashimoto A."/>
            <person name="Yamaguchi K."/>
            <person name="Sugano A."/>
            <person name="Kohara Y."/>
            <person name="Fujiyama A."/>
            <person name="Anterola A."/>
            <person name="Aoki S."/>
            <person name="Ashton N."/>
            <person name="Barbazuk W.B."/>
            <person name="Barker E."/>
            <person name="Bennetzen J."/>
            <person name="Bezanilla M."/>
            <person name="Blankenship R."/>
            <person name="Cho S.H."/>
            <person name="Dutcher S."/>
            <person name="Estelle M."/>
            <person name="Fawcett J.A."/>
            <person name="Gundlach H."/>
            <person name="Hanada K."/>
            <person name="Heyl A."/>
            <person name="Hicks K.A."/>
            <person name="Hugh J."/>
            <person name="Lohr M."/>
            <person name="Mayer K."/>
            <person name="Melkozernov A."/>
            <person name="Murata T."/>
            <person name="Nelson D."/>
            <person name="Pils B."/>
            <person name="Prigge M."/>
            <person name="Reiss B."/>
            <person name="Renner T."/>
            <person name="Rombauts S."/>
            <person name="Rushton P."/>
            <person name="Sanderfoot A."/>
            <person name="Schween G."/>
            <person name="Shiu S.-H."/>
            <person name="Stueber K."/>
            <person name="Theodoulou F.L."/>
            <person name="Tu H."/>
            <person name="Van de Peer Y."/>
            <person name="Verrier P.J."/>
            <person name="Waters E."/>
            <person name="Wood A."/>
            <person name="Yang L."/>
            <person name="Cove D."/>
            <person name="Cuming A."/>
            <person name="Hasebe M."/>
            <person name="Lucas S."/>
            <person name="Mishler D.B."/>
            <person name="Reski R."/>
            <person name="Grigoriev I."/>
            <person name="Quatrano R.S."/>
            <person name="Boore J.L."/>
        </authorList>
    </citation>
    <scope>NUCLEOTIDE SEQUENCE [LARGE SCALE GENOMIC DNA]</scope>
    <source>
        <strain evidence="2 3">cv. Gransden 2004</strain>
    </source>
</reference>
<evidence type="ECO:0000313" key="2">
    <source>
        <dbReference type="EnsemblPlants" id="Pp3c20_7500V3.1"/>
    </source>
</evidence>
<name>A0A2K1IUF7_PHYPA</name>
<organism evidence="1">
    <name type="scientific">Physcomitrium patens</name>
    <name type="common">Spreading-leaved earth moss</name>
    <name type="synonym">Physcomitrella patens</name>
    <dbReference type="NCBI Taxonomy" id="3218"/>
    <lineage>
        <taxon>Eukaryota</taxon>
        <taxon>Viridiplantae</taxon>
        <taxon>Streptophyta</taxon>
        <taxon>Embryophyta</taxon>
        <taxon>Bryophyta</taxon>
        <taxon>Bryophytina</taxon>
        <taxon>Bryopsida</taxon>
        <taxon>Funariidae</taxon>
        <taxon>Funariales</taxon>
        <taxon>Funariaceae</taxon>
        <taxon>Physcomitrium</taxon>
    </lineage>
</organism>
<reference evidence="2" key="3">
    <citation type="submission" date="2020-12" db="UniProtKB">
        <authorList>
            <consortium name="EnsemblPlants"/>
        </authorList>
    </citation>
    <scope>IDENTIFICATION</scope>
</reference>
<reference evidence="1 3" key="2">
    <citation type="journal article" date="2018" name="Plant J.">
        <title>The Physcomitrella patens chromosome-scale assembly reveals moss genome structure and evolution.</title>
        <authorList>
            <person name="Lang D."/>
            <person name="Ullrich K.K."/>
            <person name="Murat F."/>
            <person name="Fuchs J."/>
            <person name="Jenkins J."/>
            <person name="Haas F.B."/>
            <person name="Piednoel M."/>
            <person name="Gundlach H."/>
            <person name="Van Bel M."/>
            <person name="Meyberg R."/>
            <person name="Vives C."/>
            <person name="Morata J."/>
            <person name="Symeonidi A."/>
            <person name="Hiss M."/>
            <person name="Muchero W."/>
            <person name="Kamisugi Y."/>
            <person name="Saleh O."/>
            <person name="Blanc G."/>
            <person name="Decker E.L."/>
            <person name="van Gessel N."/>
            <person name="Grimwood J."/>
            <person name="Hayes R.D."/>
            <person name="Graham S.W."/>
            <person name="Gunter L.E."/>
            <person name="McDaniel S.F."/>
            <person name="Hoernstein S.N.W."/>
            <person name="Larsson A."/>
            <person name="Li F.W."/>
            <person name="Perroud P.F."/>
            <person name="Phillips J."/>
            <person name="Ranjan P."/>
            <person name="Rokshar D.S."/>
            <person name="Rothfels C.J."/>
            <person name="Schneider L."/>
            <person name="Shu S."/>
            <person name="Stevenson D.W."/>
            <person name="Thummler F."/>
            <person name="Tillich M."/>
            <person name="Villarreal Aguilar J.C."/>
            <person name="Widiez T."/>
            <person name="Wong G.K."/>
            <person name="Wymore A."/>
            <person name="Zhang Y."/>
            <person name="Zimmer A.D."/>
            <person name="Quatrano R.S."/>
            <person name="Mayer K.F.X."/>
            <person name="Goodstein D."/>
            <person name="Casacuberta J.M."/>
            <person name="Vandepoele K."/>
            <person name="Reski R."/>
            <person name="Cuming A.C."/>
            <person name="Tuskan G.A."/>
            <person name="Maumus F."/>
            <person name="Salse J."/>
            <person name="Schmutz J."/>
            <person name="Rensing S.A."/>
        </authorList>
    </citation>
    <scope>NUCLEOTIDE SEQUENCE [LARGE SCALE GENOMIC DNA]</scope>
    <source>
        <strain evidence="2 3">cv. Gransden 2004</strain>
    </source>
</reference>
<evidence type="ECO:0000313" key="1">
    <source>
        <dbReference type="EMBL" id="PNR32909.1"/>
    </source>
</evidence>
<accession>A0A2K1IUF7</accession>
<dbReference type="Gramene" id="Pp3c20_7500V3.1">
    <property type="protein sequence ID" value="Pp3c20_7500V3.1"/>
    <property type="gene ID" value="Pp3c20_7500"/>
</dbReference>